<keyword evidence="3" id="KW-1185">Reference proteome</keyword>
<dbReference type="EMBL" id="CP002454">
    <property type="protein sequence ID" value="ADV67447.1"/>
    <property type="molecule type" value="Genomic_DNA"/>
</dbReference>
<dbReference type="KEGG" id="dmr:Deima_1799"/>
<evidence type="ECO:0000313" key="3">
    <source>
        <dbReference type="Proteomes" id="UP000008635"/>
    </source>
</evidence>
<proteinExistence type="predicted"/>
<dbReference type="OrthoDB" id="71172at2"/>
<organism evidence="2 3">
    <name type="scientific">Deinococcus maricopensis (strain DSM 21211 / LMG 22137 / NRRL B-23946 / LB-34)</name>
    <dbReference type="NCBI Taxonomy" id="709986"/>
    <lineage>
        <taxon>Bacteria</taxon>
        <taxon>Thermotogati</taxon>
        <taxon>Deinococcota</taxon>
        <taxon>Deinococci</taxon>
        <taxon>Deinococcales</taxon>
        <taxon>Deinococcaceae</taxon>
        <taxon>Deinococcus</taxon>
    </lineage>
</organism>
<keyword evidence="1" id="KW-1133">Transmembrane helix</keyword>
<sequence length="234" mass="25118">MNDPITVRHDLETYAFPTALHDRLMREQAWTTERTRRVLNEYRRFLILAALSGESVTPSRTVDHAWHAHLEFTQDYWDRLCDRVIGERLHHHPGGTDEDARYREQYLRTLDLYLRTFQAVPPRDLWPDPRTQPQQHRGGALGCGVLMAAFGGGAAVALITGWWLAPFLMLLGGMAVAGAVDPAFRTAAGSGGDTTGGGLLGFSWDAGGGDSGSVDGGASCGSSCGGGCGGGCGS</sequence>
<dbReference type="Proteomes" id="UP000008635">
    <property type="component" value="Chromosome"/>
</dbReference>
<dbReference type="eggNOG" id="COG4278">
    <property type="taxonomic scope" value="Bacteria"/>
</dbReference>
<dbReference type="STRING" id="709986.Deima_1799"/>
<protein>
    <submittedName>
        <fullName evidence="2">Uncharacterized protein</fullName>
    </submittedName>
</protein>
<reference evidence="3" key="2">
    <citation type="submission" date="2011-01" db="EMBL/GenBank/DDBJ databases">
        <title>The complete genome of Deinococcus maricopensis DSM 21211.</title>
        <authorList>
            <consortium name="US DOE Joint Genome Institute (JGI-PGF)"/>
            <person name="Lucas S."/>
            <person name="Copeland A."/>
            <person name="Lapidus A."/>
            <person name="Goodwin L."/>
            <person name="Pitluck S."/>
            <person name="Kyrpides N."/>
            <person name="Mavromatis K."/>
            <person name="Pagani I."/>
            <person name="Ivanova N."/>
            <person name="Ovchinnikova G."/>
            <person name="Zeytun A."/>
            <person name="Detter J.C."/>
            <person name="Han C."/>
            <person name="Land M."/>
            <person name="Hauser L."/>
            <person name="Markowitz V."/>
            <person name="Cheng J.-F."/>
            <person name="Hugenholtz P."/>
            <person name="Woyke T."/>
            <person name="Wu D."/>
            <person name="Pukall R."/>
            <person name="Gehrich-Schroeter G."/>
            <person name="Brambilla E."/>
            <person name="Klenk H.-P."/>
            <person name="Eisen J.A."/>
        </authorList>
    </citation>
    <scope>NUCLEOTIDE SEQUENCE [LARGE SCALE GENOMIC DNA]</scope>
    <source>
        <strain evidence="3">DSM 21211 / LMG 22137 / NRRL B-23946 / LB-34</strain>
    </source>
</reference>
<accession>E8U8Q8</accession>
<dbReference type="HOGENOM" id="CLU_1183469_0_0_0"/>
<feature type="transmembrane region" description="Helical" evidence="1">
    <location>
        <begin position="140"/>
        <end position="164"/>
    </location>
</feature>
<evidence type="ECO:0000313" key="2">
    <source>
        <dbReference type="EMBL" id="ADV67447.1"/>
    </source>
</evidence>
<dbReference type="AlphaFoldDB" id="E8U8Q8"/>
<reference evidence="2 3" key="1">
    <citation type="journal article" date="2011" name="Stand. Genomic Sci.">
        <title>Complete genome sequence of Deinococcus maricopensis type strain (LB-34).</title>
        <authorList>
            <person name="Pukall R."/>
            <person name="Zeytun A."/>
            <person name="Lucas S."/>
            <person name="Lapidus A."/>
            <person name="Hammon N."/>
            <person name="Deshpande S."/>
            <person name="Nolan M."/>
            <person name="Cheng J.F."/>
            <person name="Pitluck S."/>
            <person name="Liolios K."/>
            <person name="Pagani I."/>
            <person name="Mikhailova N."/>
            <person name="Ivanova N."/>
            <person name="Mavromatis K."/>
            <person name="Pati A."/>
            <person name="Tapia R."/>
            <person name="Han C."/>
            <person name="Goodwin L."/>
            <person name="Chen A."/>
            <person name="Palaniappan K."/>
            <person name="Land M."/>
            <person name="Hauser L."/>
            <person name="Chang Y.J."/>
            <person name="Jeffries C.D."/>
            <person name="Brambilla E.M."/>
            <person name="Rohde M."/>
            <person name="Goker M."/>
            <person name="Detter J.C."/>
            <person name="Woyke T."/>
            <person name="Bristow J."/>
            <person name="Eisen J.A."/>
            <person name="Markowitz V."/>
            <person name="Hugenholtz P."/>
            <person name="Kyrpides N.C."/>
            <person name="Klenk H.P."/>
        </authorList>
    </citation>
    <scope>NUCLEOTIDE SEQUENCE [LARGE SCALE GENOMIC DNA]</scope>
    <source>
        <strain evidence="3">DSM 21211 / LMG 22137 / NRRL B-23946 / LB-34</strain>
    </source>
</reference>
<keyword evidence="1" id="KW-0472">Membrane</keyword>
<name>E8U8Q8_DEIML</name>
<gene>
    <name evidence="2" type="ordered locus">Deima_1799</name>
</gene>
<evidence type="ECO:0000256" key="1">
    <source>
        <dbReference type="SAM" id="Phobius"/>
    </source>
</evidence>
<keyword evidence="1" id="KW-0812">Transmembrane</keyword>
<dbReference type="RefSeq" id="WP_013556952.1">
    <property type="nucleotide sequence ID" value="NC_014958.1"/>
</dbReference>